<dbReference type="eggNOG" id="ENOG502QSMG">
    <property type="taxonomic scope" value="Eukaryota"/>
</dbReference>
<dbReference type="EMBL" id="GL732620">
    <property type="protein sequence ID" value="EFX70512.1"/>
    <property type="molecule type" value="Genomic_DNA"/>
</dbReference>
<evidence type="ECO:0000259" key="1">
    <source>
        <dbReference type="Pfam" id="PF24764"/>
    </source>
</evidence>
<feature type="domain" description="Integrase core" evidence="1">
    <location>
        <begin position="6"/>
        <end position="102"/>
    </location>
</feature>
<dbReference type="KEGG" id="dpx:DAPPUDRAFT_328085"/>
<reference evidence="2 3" key="1">
    <citation type="journal article" date="2011" name="Science">
        <title>The ecoresponsive genome of Daphnia pulex.</title>
        <authorList>
            <person name="Colbourne J.K."/>
            <person name="Pfrender M.E."/>
            <person name="Gilbert D."/>
            <person name="Thomas W.K."/>
            <person name="Tucker A."/>
            <person name="Oakley T.H."/>
            <person name="Tokishita S."/>
            <person name="Aerts A."/>
            <person name="Arnold G.J."/>
            <person name="Basu M.K."/>
            <person name="Bauer D.J."/>
            <person name="Caceres C.E."/>
            <person name="Carmel L."/>
            <person name="Casola C."/>
            <person name="Choi J.H."/>
            <person name="Detter J.C."/>
            <person name="Dong Q."/>
            <person name="Dusheyko S."/>
            <person name="Eads B.D."/>
            <person name="Frohlich T."/>
            <person name="Geiler-Samerotte K.A."/>
            <person name="Gerlach D."/>
            <person name="Hatcher P."/>
            <person name="Jogdeo S."/>
            <person name="Krijgsveld J."/>
            <person name="Kriventseva E.V."/>
            <person name="Kultz D."/>
            <person name="Laforsch C."/>
            <person name="Lindquist E."/>
            <person name="Lopez J."/>
            <person name="Manak J.R."/>
            <person name="Muller J."/>
            <person name="Pangilinan J."/>
            <person name="Patwardhan R.P."/>
            <person name="Pitluck S."/>
            <person name="Pritham E.J."/>
            <person name="Rechtsteiner A."/>
            <person name="Rho M."/>
            <person name="Rogozin I.B."/>
            <person name="Sakarya O."/>
            <person name="Salamov A."/>
            <person name="Schaack S."/>
            <person name="Shapiro H."/>
            <person name="Shiga Y."/>
            <person name="Skalitzky C."/>
            <person name="Smith Z."/>
            <person name="Souvorov A."/>
            <person name="Sung W."/>
            <person name="Tang Z."/>
            <person name="Tsuchiya D."/>
            <person name="Tu H."/>
            <person name="Vos H."/>
            <person name="Wang M."/>
            <person name="Wolf Y.I."/>
            <person name="Yamagata H."/>
            <person name="Yamada T."/>
            <person name="Ye Y."/>
            <person name="Shaw J.R."/>
            <person name="Andrews J."/>
            <person name="Crease T.J."/>
            <person name="Tang H."/>
            <person name="Lucas S.M."/>
            <person name="Robertson H.M."/>
            <person name="Bork P."/>
            <person name="Koonin E.V."/>
            <person name="Zdobnov E.M."/>
            <person name="Grigoriev I.V."/>
            <person name="Lynch M."/>
            <person name="Boore J.L."/>
        </authorList>
    </citation>
    <scope>NUCLEOTIDE SEQUENCE [LARGE SCALE GENOMIC DNA]</scope>
</reference>
<sequence>MAGKTKNVKLAQFMLKHRGLNRGRVMTGRSVHNQRIERLWVDVYNGVMHVFQSLFLELERRLLLDPDSEEDLFCLHHIFLAVIHTFVDEFVGSWNRHGLRTDIDLNEDLPDFTDVEDVEQLHVPPIEVTIDRATQRRLRRKYGMILSRLKIAKRNYLKMRNENEKLRAAINSNSGE</sequence>
<dbReference type="Proteomes" id="UP000000305">
    <property type="component" value="Unassembled WGS sequence"/>
</dbReference>
<evidence type="ECO:0000313" key="2">
    <source>
        <dbReference type="EMBL" id="EFX70512.1"/>
    </source>
</evidence>
<dbReference type="PANTHER" id="PTHR46791:SF8">
    <property type="match status" value="1"/>
</dbReference>
<name>E9HCG6_DAPPU</name>
<dbReference type="Pfam" id="PF24764">
    <property type="entry name" value="rva_4"/>
    <property type="match status" value="1"/>
</dbReference>
<keyword evidence="3" id="KW-1185">Reference proteome</keyword>
<dbReference type="InParanoid" id="E9HCG6"/>
<protein>
    <recommendedName>
        <fullName evidence="1">Integrase core domain-containing protein</fullName>
    </recommendedName>
</protein>
<accession>E9HCG6</accession>
<organism evidence="2 3">
    <name type="scientific">Daphnia pulex</name>
    <name type="common">Water flea</name>
    <dbReference type="NCBI Taxonomy" id="6669"/>
    <lineage>
        <taxon>Eukaryota</taxon>
        <taxon>Metazoa</taxon>
        <taxon>Ecdysozoa</taxon>
        <taxon>Arthropoda</taxon>
        <taxon>Crustacea</taxon>
        <taxon>Branchiopoda</taxon>
        <taxon>Diplostraca</taxon>
        <taxon>Cladocera</taxon>
        <taxon>Anomopoda</taxon>
        <taxon>Daphniidae</taxon>
        <taxon>Daphnia</taxon>
    </lineage>
</organism>
<evidence type="ECO:0000313" key="3">
    <source>
        <dbReference type="Proteomes" id="UP000000305"/>
    </source>
</evidence>
<dbReference type="AlphaFoldDB" id="E9HCG6"/>
<dbReference type="PANTHER" id="PTHR46791">
    <property type="entry name" value="EXPRESSED PROTEIN"/>
    <property type="match status" value="1"/>
</dbReference>
<dbReference type="OrthoDB" id="6767432at2759"/>
<dbReference type="InterPro" id="IPR058913">
    <property type="entry name" value="Integrase_dom_put"/>
</dbReference>
<gene>
    <name evidence="2" type="ORF">DAPPUDRAFT_328085</name>
</gene>
<dbReference type="HOGENOM" id="CLU_1526758_0_0_1"/>
<dbReference type="STRING" id="6669.E9HCG6"/>
<proteinExistence type="predicted"/>